<protein>
    <submittedName>
        <fullName evidence="1">Uncharacterized protein</fullName>
    </submittedName>
</protein>
<evidence type="ECO:0000313" key="1">
    <source>
        <dbReference type="EMBL" id="PXX20257.1"/>
    </source>
</evidence>
<dbReference type="EMBL" id="QJJX01000029">
    <property type="protein sequence ID" value="PXX20257.1"/>
    <property type="molecule type" value="Genomic_DNA"/>
</dbReference>
<gene>
    <name evidence="1" type="ORF">EJ73_02162</name>
</gene>
<dbReference type="Proteomes" id="UP000248314">
    <property type="component" value="Unassembled WGS sequence"/>
</dbReference>
<keyword evidence="2" id="KW-1185">Reference proteome</keyword>
<comment type="caution">
    <text evidence="1">The sequence shown here is derived from an EMBL/GenBank/DDBJ whole genome shotgun (WGS) entry which is preliminary data.</text>
</comment>
<organism evidence="1 2">
    <name type="scientific">Hoylesella shahii DSM 15611 = JCM 12083</name>
    <dbReference type="NCBI Taxonomy" id="1122991"/>
    <lineage>
        <taxon>Bacteria</taxon>
        <taxon>Pseudomonadati</taxon>
        <taxon>Bacteroidota</taxon>
        <taxon>Bacteroidia</taxon>
        <taxon>Bacteroidales</taxon>
        <taxon>Prevotellaceae</taxon>
        <taxon>Hoylesella</taxon>
    </lineage>
</organism>
<reference evidence="1 2" key="1">
    <citation type="submission" date="2018-05" db="EMBL/GenBank/DDBJ databases">
        <title>Genomic Encyclopedia of Type Strains, Phase I: the one thousand microbial genomes (KMG-I) project.</title>
        <authorList>
            <person name="Kyrpides N."/>
        </authorList>
    </citation>
    <scope>NUCLEOTIDE SEQUENCE [LARGE SCALE GENOMIC DNA]</scope>
    <source>
        <strain evidence="1 2">DSM 15611</strain>
    </source>
</reference>
<accession>A0A318HUU8</accession>
<evidence type="ECO:0000313" key="2">
    <source>
        <dbReference type="Proteomes" id="UP000248314"/>
    </source>
</evidence>
<sequence length="41" mass="4833">MVEQIYCFCNAGVAGYVKLKERQDADKKIKAVRKQLKRKKF</sequence>
<name>A0A318HUU8_9BACT</name>
<dbReference type="AlphaFoldDB" id="A0A318HUU8"/>
<proteinExistence type="predicted"/>